<evidence type="ECO:0000256" key="1">
    <source>
        <dbReference type="SAM" id="MobiDB-lite"/>
    </source>
</evidence>
<accession>A0A6P8CAH8</accession>
<dbReference type="Proteomes" id="UP000515151">
    <property type="component" value="Chromosome 2"/>
</dbReference>
<protein>
    <submittedName>
        <fullName evidence="3">Uncharacterized protein LOC116193949</fullName>
    </submittedName>
</protein>
<dbReference type="PANTHER" id="PTHR31973:SF199">
    <property type="entry name" value="SWIM-TYPE DOMAIN-CONTAINING PROTEIN"/>
    <property type="match status" value="1"/>
</dbReference>
<dbReference type="AlphaFoldDB" id="A0A6P8CAH8"/>
<name>A0A6P8CAH8_PUNGR</name>
<keyword evidence="2" id="KW-1185">Reference proteome</keyword>
<evidence type="ECO:0000313" key="3">
    <source>
        <dbReference type="RefSeq" id="XP_031378546.1"/>
    </source>
</evidence>
<reference evidence="2" key="1">
    <citation type="journal article" date="2020" name="Plant Biotechnol. J.">
        <title>The pomegranate (Punica granatum L.) draft genome dissects genetic divergence between soft- and hard-seeded cultivars.</title>
        <authorList>
            <person name="Luo X."/>
            <person name="Li H."/>
            <person name="Wu Z."/>
            <person name="Yao W."/>
            <person name="Zhao P."/>
            <person name="Cao D."/>
            <person name="Yu H."/>
            <person name="Li K."/>
            <person name="Poudel K."/>
            <person name="Zhao D."/>
            <person name="Zhang F."/>
            <person name="Xia X."/>
            <person name="Chen L."/>
            <person name="Wang Q."/>
            <person name="Jing D."/>
            <person name="Cao S."/>
        </authorList>
    </citation>
    <scope>NUCLEOTIDE SEQUENCE [LARGE SCALE GENOMIC DNA]</scope>
    <source>
        <strain evidence="2">cv. Tunisia</strain>
    </source>
</reference>
<dbReference type="GeneID" id="116193949"/>
<reference evidence="3" key="2">
    <citation type="submission" date="2025-08" db="UniProtKB">
        <authorList>
            <consortium name="RefSeq"/>
        </authorList>
    </citation>
    <scope>IDENTIFICATION</scope>
    <source>
        <tissue evidence="3">Leaf</tissue>
    </source>
</reference>
<dbReference type="OrthoDB" id="1937322at2759"/>
<evidence type="ECO:0000313" key="2">
    <source>
        <dbReference type="Proteomes" id="UP000515151"/>
    </source>
</evidence>
<proteinExistence type="predicted"/>
<sequence length="260" mass="30043">MSEQFNAAIVKYRARPIINMLEEIRLYLMRKMNYSRNQIARYRGPITPTAQSKLEIAKRDSHKWHALWVEDPELARFQVQHIYSNNHQHVVDLKMSTKKHVNPCYSKETWERIYAPYITPLRGEDQWIKSGAEPVKAPRFAKGGGRPKKKRSKANDVPQNPYKSKRKYKEIQCGRCSEKGHNVKRCNGTISNDKQRKKARTDTSPQNASALPSKTRLTGEELQCAHLSMLCLCKFKLLIFVVLVLLNFARNVTIDVSAFG</sequence>
<feature type="compositionally biased region" description="Polar residues" evidence="1">
    <location>
        <begin position="202"/>
        <end position="213"/>
    </location>
</feature>
<feature type="region of interest" description="Disordered" evidence="1">
    <location>
        <begin position="132"/>
        <end position="165"/>
    </location>
</feature>
<dbReference type="PANTHER" id="PTHR31973">
    <property type="entry name" value="POLYPROTEIN, PUTATIVE-RELATED"/>
    <property type="match status" value="1"/>
</dbReference>
<gene>
    <name evidence="3" type="primary">LOC116193949</name>
</gene>
<organism evidence="2 3">
    <name type="scientific">Punica granatum</name>
    <name type="common">Pomegranate</name>
    <dbReference type="NCBI Taxonomy" id="22663"/>
    <lineage>
        <taxon>Eukaryota</taxon>
        <taxon>Viridiplantae</taxon>
        <taxon>Streptophyta</taxon>
        <taxon>Embryophyta</taxon>
        <taxon>Tracheophyta</taxon>
        <taxon>Spermatophyta</taxon>
        <taxon>Magnoliopsida</taxon>
        <taxon>eudicotyledons</taxon>
        <taxon>Gunneridae</taxon>
        <taxon>Pentapetalae</taxon>
        <taxon>rosids</taxon>
        <taxon>malvids</taxon>
        <taxon>Myrtales</taxon>
        <taxon>Lythraceae</taxon>
        <taxon>Punica</taxon>
    </lineage>
</organism>
<feature type="region of interest" description="Disordered" evidence="1">
    <location>
        <begin position="187"/>
        <end position="213"/>
    </location>
</feature>
<dbReference type="RefSeq" id="XP_031378546.1">
    <property type="nucleotide sequence ID" value="XM_031522686.1"/>
</dbReference>